<feature type="region of interest" description="Disordered" evidence="1">
    <location>
        <begin position="22"/>
        <end position="73"/>
    </location>
</feature>
<dbReference type="AlphaFoldDB" id="A0A9P8MYH7"/>
<feature type="compositionally biased region" description="Basic and acidic residues" evidence="1">
    <location>
        <begin position="256"/>
        <end position="274"/>
    </location>
</feature>
<evidence type="ECO:0000313" key="2">
    <source>
        <dbReference type="EMBL" id="KAH0963585.1"/>
    </source>
</evidence>
<feature type="region of interest" description="Disordered" evidence="1">
    <location>
        <begin position="251"/>
        <end position="281"/>
    </location>
</feature>
<feature type="region of interest" description="Disordered" evidence="1">
    <location>
        <begin position="362"/>
        <end position="382"/>
    </location>
</feature>
<keyword evidence="3" id="KW-1185">Reference proteome</keyword>
<reference evidence="2" key="1">
    <citation type="submission" date="2021-09" db="EMBL/GenBank/DDBJ databases">
        <title>A high-quality genome of the endoparasitic fungus Hirsutella rhossiliensis with a comparison of Hirsutella genomes reveals transposable elements contributing to genome size variation.</title>
        <authorList>
            <person name="Lin R."/>
            <person name="Jiao Y."/>
            <person name="Sun X."/>
            <person name="Ling J."/>
            <person name="Xie B."/>
            <person name="Cheng X."/>
        </authorList>
    </citation>
    <scope>NUCLEOTIDE SEQUENCE</scope>
    <source>
        <strain evidence="2">HR02</strain>
    </source>
</reference>
<proteinExistence type="predicted"/>
<protein>
    <submittedName>
        <fullName evidence="2">Uncharacterized protein</fullName>
    </submittedName>
</protein>
<gene>
    <name evidence="2" type="ORF">HRG_06095</name>
</gene>
<dbReference type="RefSeq" id="XP_044721098.1">
    <property type="nucleotide sequence ID" value="XM_044864566.1"/>
</dbReference>
<dbReference type="OrthoDB" id="4927564at2759"/>
<feature type="compositionally biased region" description="Low complexity" evidence="1">
    <location>
        <begin position="22"/>
        <end position="40"/>
    </location>
</feature>
<dbReference type="EMBL" id="JAIZPD010000005">
    <property type="protein sequence ID" value="KAH0963585.1"/>
    <property type="molecule type" value="Genomic_DNA"/>
</dbReference>
<name>A0A9P8MYH7_9HYPO</name>
<dbReference type="GeneID" id="68355224"/>
<sequence>MNASGYNDKAKLAAALELARSFKSGKQTGTKGSRGSKGSQAPRGTPVALPSKFVSNTRPPLPSQRNYNGIGKFGMPAQNFSQAPLIGSADLDFLSRRDQAPAAKGSAPQVPGQLSAAPVTVVSQAAPDRGNVSVAHDAAKSATVDGSGTISVRKEATDVEFTTEDGVFSLRKPGGVAPGSVLDDFLTLVGGDNNSTEKPAEADESLIDFGEGDLIALEPGEQESSMGTDWLGSEVNDQSSTLMDALSARPPVAEAKTLEDKPATGSKHSREAQEKGSFSPQAPEFVPAEAVAPGHNVQTSGDVPQGSWLSPVPVAAVPSMAYMIIVPMPGVAPFAGQQTFQAQAQMVPFAALPCENTQAQEMPEVKRVRKPKGGLSTSKWAS</sequence>
<dbReference type="Proteomes" id="UP000824596">
    <property type="component" value="Unassembled WGS sequence"/>
</dbReference>
<evidence type="ECO:0000313" key="3">
    <source>
        <dbReference type="Proteomes" id="UP000824596"/>
    </source>
</evidence>
<comment type="caution">
    <text evidence="2">The sequence shown here is derived from an EMBL/GenBank/DDBJ whole genome shotgun (WGS) entry which is preliminary data.</text>
</comment>
<evidence type="ECO:0000256" key="1">
    <source>
        <dbReference type="SAM" id="MobiDB-lite"/>
    </source>
</evidence>
<accession>A0A9P8MYH7</accession>
<organism evidence="2 3">
    <name type="scientific">Hirsutella rhossiliensis</name>
    <dbReference type="NCBI Taxonomy" id="111463"/>
    <lineage>
        <taxon>Eukaryota</taxon>
        <taxon>Fungi</taxon>
        <taxon>Dikarya</taxon>
        <taxon>Ascomycota</taxon>
        <taxon>Pezizomycotina</taxon>
        <taxon>Sordariomycetes</taxon>
        <taxon>Hypocreomycetidae</taxon>
        <taxon>Hypocreales</taxon>
        <taxon>Ophiocordycipitaceae</taxon>
        <taxon>Hirsutella</taxon>
    </lineage>
</organism>
<feature type="compositionally biased region" description="Polar residues" evidence="1">
    <location>
        <begin position="53"/>
        <end position="67"/>
    </location>
</feature>